<keyword evidence="1" id="KW-1133">Transmembrane helix</keyword>
<sequence length="313" mass="35330" precursor="true">MRSVIWYLLLIIVAVALIGIPASAQDQVNASAQIQEPAVVHIGLFVVDFNRYNVAEGTVETNFYLHLRSDSPVSIDDFEIMNGQITTIDTIRDTPNEKNYRIYAIITTDPNLLHYPFDNHTIPIIIEPKVLSDQSEVMVIDRDSTGLDTDADLLGWTFTDTWHSITNKSYEENGTPYSRAVFSYGIRRDSASTILKFFLPILLIIIVTLSSLMMKTTSRLGLNASMFLAAVMIHWRIADAIPLVGYVTFLDFFMIITYATLVMVLVSGILIMKFAEIKDLIRVEQVYHWSIRIIPGISIGLYVLLFLTLMIPA</sequence>
<evidence type="ECO:0000313" key="2">
    <source>
        <dbReference type="EMBL" id="ACL16767.1"/>
    </source>
</evidence>
<dbReference type="GO" id="GO:0005230">
    <property type="term" value="F:extracellular ligand-gated monoatomic ion channel activity"/>
    <property type="evidence" value="ECO:0007669"/>
    <property type="project" value="InterPro"/>
</dbReference>
<feature type="transmembrane region" description="Helical" evidence="1">
    <location>
        <begin position="194"/>
        <end position="213"/>
    </location>
</feature>
<feature type="transmembrane region" description="Helical" evidence="1">
    <location>
        <begin position="243"/>
        <end position="272"/>
    </location>
</feature>
<dbReference type="RefSeq" id="WP_012618086.1">
    <property type="nucleotide sequence ID" value="NC_011832.1"/>
</dbReference>
<dbReference type="eggNOG" id="arCOG09466">
    <property type="taxonomic scope" value="Archaea"/>
</dbReference>
<dbReference type="KEGG" id="mpl:Mpal_1443"/>
<name>B8GI27_METPE</name>
<keyword evidence="1" id="KW-0812">Transmembrane</keyword>
<evidence type="ECO:0000256" key="1">
    <source>
        <dbReference type="SAM" id="Phobius"/>
    </source>
</evidence>
<dbReference type="HOGENOM" id="CLU_887436_0_0_2"/>
<dbReference type="InterPro" id="IPR038050">
    <property type="entry name" value="Neuro_actylchol_rec"/>
</dbReference>
<dbReference type="OrthoDB" id="117984at2157"/>
<dbReference type="Proteomes" id="UP000002457">
    <property type="component" value="Chromosome"/>
</dbReference>
<reference evidence="2 3" key="1">
    <citation type="journal article" date="2015" name="Genome Announc.">
        <title>Complete Genome Sequence of Methanosphaerula palustris E1-9CT, a Hydrogenotrophic Methanogen Isolated from a Minerotrophic Fen Peatland.</title>
        <authorList>
            <person name="Cadillo-Quiroz H."/>
            <person name="Browne P."/>
            <person name="Kyrpides N."/>
            <person name="Woyke T."/>
            <person name="Goodwin L."/>
            <person name="Detter C."/>
            <person name="Yavitt J.B."/>
            <person name="Zinder S.H."/>
        </authorList>
    </citation>
    <scope>NUCLEOTIDE SEQUENCE [LARGE SCALE GENOMIC DNA]</scope>
    <source>
        <strain evidence="3">ATCC BAA-1556 / DSM 19958 / E1-9c</strain>
    </source>
</reference>
<dbReference type="SUPFAM" id="SSF63712">
    <property type="entry name" value="Nicotinic receptor ligand binding domain-like"/>
    <property type="match status" value="1"/>
</dbReference>
<protein>
    <recommendedName>
        <fullName evidence="4">Neurotransmitter-gated ion-channel ligand-binding domain-containing protein</fullName>
    </recommendedName>
</protein>
<gene>
    <name evidence="2" type="ordered locus">Mpal_1443</name>
</gene>
<dbReference type="Gene3D" id="2.70.170.10">
    <property type="entry name" value="Neurotransmitter-gated ion-channel ligand-binding domain"/>
    <property type="match status" value="1"/>
</dbReference>
<feature type="transmembrane region" description="Helical" evidence="1">
    <location>
        <begin position="293"/>
        <end position="311"/>
    </location>
</feature>
<feature type="transmembrane region" description="Helical" evidence="1">
    <location>
        <begin position="220"/>
        <end position="237"/>
    </location>
</feature>
<dbReference type="GO" id="GO:0016020">
    <property type="term" value="C:membrane"/>
    <property type="evidence" value="ECO:0007669"/>
    <property type="project" value="InterPro"/>
</dbReference>
<dbReference type="GeneID" id="7270048"/>
<dbReference type="Gene3D" id="1.20.58.390">
    <property type="entry name" value="Neurotransmitter-gated ion-channel transmembrane domain"/>
    <property type="match status" value="1"/>
</dbReference>
<evidence type="ECO:0008006" key="4">
    <source>
        <dbReference type="Google" id="ProtNLM"/>
    </source>
</evidence>
<keyword evidence="3" id="KW-1185">Reference proteome</keyword>
<proteinExistence type="predicted"/>
<keyword evidence="1" id="KW-0472">Membrane</keyword>
<organism evidence="2 3">
    <name type="scientific">Methanosphaerula palustris (strain ATCC BAA-1556 / DSM 19958 / E1-9c)</name>
    <dbReference type="NCBI Taxonomy" id="521011"/>
    <lineage>
        <taxon>Archaea</taxon>
        <taxon>Methanobacteriati</taxon>
        <taxon>Methanobacteriota</taxon>
        <taxon>Stenosarchaea group</taxon>
        <taxon>Methanomicrobia</taxon>
        <taxon>Methanomicrobiales</taxon>
        <taxon>Methanoregulaceae</taxon>
        <taxon>Methanosphaerula</taxon>
    </lineage>
</organism>
<dbReference type="AlphaFoldDB" id="B8GI27"/>
<accession>B8GI27</accession>
<evidence type="ECO:0000313" key="3">
    <source>
        <dbReference type="Proteomes" id="UP000002457"/>
    </source>
</evidence>
<dbReference type="STRING" id="521011.Mpal_1443"/>
<dbReference type="InterPro" id="IPR036734">
    <property type="entry name" value="Neur_chan_lig-bd_sf"/>
</dbReference>
<dbReference type="EMBL" id="CP001338">
    <property type="protein sequence ID" value="ACL16767.1"/>
    <property type="molecule type" value="Genomic_DNA"/>
</dbReference>